<evidence type="ECO:0000256" key="1">
    <source>
        <dbReference type="ARBA" id="ARBA00001974"/>
    </source>
</evidence>
<dbReference type="InterPro" id="IPR016164">
    <property type="entry name" value="FAD-linked_Oxase-like_C"/>
</dbReference>
<dbReference type="Pfam" id="PF01565">
    <property type="entry name" value="FAD_binding_4"/>
    <property type="match status" value="1"/>
</dbReference>
<evidence type="ECO:0000256" key="3">
    <source>
        <dbReference type="ARBA" id="ARBA00022630"/>
    </source>
</evidence>
<dbReference type="EMBL" id="FYEK01000003">
    <property type="protein sequence ID" value="SNB51453.1"/>
    <property type="molecule type" value="Genomic_DNA"/>
</dbReference>
<organism evidence="7 8">
    <name type="scientific">Thermoflexus hugenholtzii JAD2</name>
    <dbReference type="NCBI Taxonomy" id="877466"/>
    <lineage>
        <taxon>Bacteria</taxon>
        <taxon>Bacillati</taxon>
        <taxon>Chloroflexota</taxon>
        <taxon>Thermoflexia</taxon>
        <taxon>Thermoflexales</taxon>
        <taxon>Thermoflexaceae</taxon>
        <taxon>Thermoflexus</taxon>
    </lineage>
</organism>
<reference evidence="8" key="1">
    <citation type="submission" date="2017-06" db="EMBL/GenBank/DDBJ databases">
        <authorList>
            <person name="Varghese N."/>
            <person name="Submissions S."/>
        </authorList>
    </citation>
    <scope>NUCLEOTIDE SEQUENCE [LARGE SCALE GENOMIC DNA]</scope>
    <source>
        <strain evidence="8">JAD2</strain>
    </source>
</reference>
<name>A0A212PX15_9CHLR</name>
<keyword evidence="3" id="KW-0285">Flavoprotein</keyword>
<dbReference type="AlphaFoldDB" id="A0A212PX15"/>
<evidence type="ECO:0000259" key="6">
    <source>
        <dbReference type="PROSITE" id="PS51387"/>
    </source>
</evidence>
<dbReference type="InterPro" id="IPR051914">
    <property type="entry name" value="FAD-linked_OxidoTrans_Type4"/>
</dbReference>
<dbReference type="OrthoDB" id="9767256at2"/>
<keyword evidence="5" id="KW-0560">Oxidoreductase</keyword>
<dbReference type="InterPro" id="IPR016166">
    <property type="entry name" value="FAD-bd_PCMH"/>
</dbReference>
<dbReference type="Pfam" id="PF02913">
    <property type="entry name" value="FAD-oxidase_C"/>
    <property type="match status" value="1"/>
</dbReference>
<protein>
    <submittedName>
        <fullName evidence="7">Glycolate oxidase</fullName>
    </submittedName>
</protein>
<keyword evidence="8" id="KW-1185">Reference proteome</keyword>
<keyword evidence="4" id="KW-0274">FAD</keyword>
<accession>A0A212PX15</accession>
<evidence type="ECO:0000256" key="4">
    <source>
        <dbReference type="ARBA" id="ARBA00022827"/>
    </source>
</evidence>
<sequence>MDWERVVRRLREGLRPDQVETDVVGRLVYGYDATWAEGMPDVVVHAESTADVAHVLRIANELRIPVVPRGGGTGLAGGAVPQGGICLNLVRMNRILALDPADGVAVVQPGVITRALQQAAEAHGLFYPPDPASLEMCTIGGNVATNAGGPRCLKYGVTRDYVLGLEVVLPGGEVLRLGGRVMKDVSGYDLKQLFIGSEGTLGVITEITLRLLPRPPARGALAIAFERLEAACEATVALLSSGILPLMVEFMDQITMRAVESFHPSGLPIHAEALLLLAADGEPAAVEANLQRMTSLMQSHGGQLLRTALDTGDALHTEELWEIRRHVSPALARLAPHKLSEDITVPRSRIPAMARRIREISQETGIPIALYGHIGDGNLHPTLLCDRRNPEEMARVARAAAAIFEAALALGGVLSGEHGIGTLKLDFVPHAFPPAILEKFWALKALFDPHGIMNPGKKLPMPRNWT</sequence>
<dbReference type="FunCoup" id="A0A212PX15">
    <property type="interactions" value="343"/>
</dbReference>
<dbReference type="Gene3D" id="3.30.70.2740">
    <property type="match status" value="1"/>
</dbReference>
<comment type="similarity">
    <text evidence="2">Belongs to the FAD-binding oxidoreductase/transferase type 4 family.</text>
</comment>
<dbReference type="InterPro" id="IPR016171">
    <property type="entry name" value="Vanillyl_alc_oxidase_C-sub2"/>
</dbReference>
<dbReference type="GO" id="GO:0071949">
    <property type="term" value="F:FAD binding"/>
    <property type="evidence" value="ECO:0007669"/>
    <property type="project" value="InterPro"/>
</dbReference>
<dbReference type="InterPro" id="IPR016169">
    <property type="entry name" value="FAD-bd_PCMH_sub2"/>
</dbReference>
<dbReference type="InterPro" id="IPR036318">
    <property type="entry name" value="FAD-bd_PCMH-like_sf"/>
</dbReference>
<dbReference type="InterPro" id="IPR006094">
    <property type="entry name" value="Oxid_FAD_bind_N"/>
</dbReference>
<proteinExistence type="inferred from homology"/>
<comment type="cofactor">
    <cofactor evidence="1">
        <name>FAD</name>
        <dbReference type="ChEBI" id="CHEBI:57692"/>
    </cofactor>
</comment>
<dbReference type="Gene3D" id="3.30.465.10">
    <property type="match status" value="1"/>
</dbReference>
<dbReference type="InParanoid" id="A0A212PX15"/>
<dbReference type="FunFam" id="3.30.70.2740:FF:000001">
    <property type="entry name" value="D-lactate dehydrogenase mitochondrial"/>
    <property type="match status" value="1"/>
</dbReference>
<dbReference type="RefSeq" id="WP_088569941.1">
    <property type="nucleotide sequence ID" value="NZ_FYEK01000003.1"/>
</dbReference>
<dbReference type="SUPFAM" id="SSF55103">
    <property type="entry name" value="FAD-linked oxidases, C-terminal domain"/>
    <property type="match status" value="1"/>
</dbReference>
<dbReference type="PROSITE" id="PS51387">
    <property type="entry name" value="FAD_PCMH"/>
    <property type="match status" value="1"/>
</dbReference>
<evidence type="ECO:0000256" key="2">
    <source>
        <dbReference type="ARBA" id="ARBA00008000"/>
    </source>
</evidence>
<dbReference type="PANTHER" id="PTHR42934:SF2">
    <property type="entry name" value="GLYCOLATE OXIDASE SUBUNIT GLCD"/>
    <property type="match status" value="1"/>
</dbReference>
<evidence type="ECO:0000313" key="7">
    <source>
        <dbReference type="EMBL" id="SNB51453.1"/>
    </source>
</evidence>
<dbReference type="Gene3D" id="1.10.45.10">
    <property type="entry name" value="Vanillyl-alcohol Oxidase, Chain A, domain 4"/>
    <property type="match status" value="1"/>
</dbReference>
<gene>
    <name evidence="7" type="ORF">SAMN02746019_00021480</name>
</gene>
<feature type="domain" description="FAD-binding PCMH-type" evidence="6">
    <location>
        <begin position="36"/>
        <end position="214"/>
    </location>
</feature>
<dbReference type="SUPFAM" id="SSF56176">
    <property type="entry name" value="FAD-binding/transporter-associated domain-like"/>
    <property type="match status" value="1"/>
</dbReference>
<evidence type="ECO:0000313" key="8">
    <source>
        <dbReference type="Proteomes" id="UP000197025"/>
    </source>
</evidence>
<dbReference type="PANTHER" id="PTHR42934">
    <property type="entry name" value="GLYCOLATE OXIDASE SUBUNIT GLCD"/>
    <property type="match status" value="1"/>
</dbReference>
<evidence type="ECO:0000256" key="5">
    <source>
        <dbReference type="ARBA" id="ARBA00023002"/>
    </source>
</evidence>
<dbReference type="InterPro" id="IPR004113">
    <property type="entry name" value="FAD-bd_oxidored_4_C"/>
</dbReference>
<dbReference type="GO" id="GO:0016491">
    <property type="term" value="F:oxidoreductase activity"/>
    <property type="evidence" value="ECO:0007669"/>
    <property type="project" value="UniProtKB-KW"/>
</dbReference>
<dbReference type="Proteomes" id="UP000197025">
    <property type="component" value="Unassembled WGS sequence"/>
</dbReference>